<evidence type="ECO:0000313" key="1">
    <source>
        <dbReference type="EMBL" id="CAF1450163.1"/>
    </source>
</evidence>
<dbReference type="EMBL" id="CAJOBA010051455">
    <property type="protein sequence ID" value="CAF4244966.1"/>
    <property type="molecule type" value="Genomic_DNA"/>
</dbReference>
<protein>
    <submittedName>
        <fullName evidence="2">Uncharacterized protein</fullName>
    </submittedName>
</protein>
<evidence type="ECO:0000313" key="3">
    <source>
        <dbReference type="Proteomes" id="UP000682733"/>
    </source>
</evidence>
<gene>
    <name evidence="1" type="ORF">OVA965_LOCUS34797</name>
    <name evidence="2" type="ORF">TMI583_LOCUS35737</name>
</gene>
<dbReference type="EMBL" id="CAJNOK010029620">
    <property type="protein sequence ID" value="CAF1450163.1"/>
    <property type="molecule type" value="Genomic_DNA"/>
</dbReference>
<name>A0A8S2SQM5_9BILA</name>
<comment type="caution">
    <text evidence="2">The sequence shown here is derived from an EMBL/GenBank/DDBJ whole genome shotgun (WGS) entry which is preliminary data.</text>
</comment>
<accession>A0A8S2SQM5</accession>
<dbReference type="Proteomes" id="UP000677228">
    <property type="component" value="Unassembled WGS sequence"/>
</dbReference>
<evidence type="ECO:0000313" key="2">
    <source>
        <dbReference type="EMBL" id="CAF4244966.1"/>
    </source>
</evidence>
<proteinExistence type="predicted"/>
<dbReference type="AlphaFoldDB" id="A0A8S2SQM5"/>
<dbReference type="Proteomes" id="UP000682733">
    <property type="component" value="Unassembled WGS sequence"/>
</dbReference>
<sequence>RSVRFCTYTVVREYKNCTSVKVPDVQCCKCGKWKNKQCTRDISSDSYEWKRKKLNITNTSVLNYYICSTCERDTRRKSTIVVDASNSTFDFEIQLEEYLFMKDCHHRCCICGVILTSSSVVIPSSARIDLLVDHHLYVNYDARVCDKHLCKNRLSTNISIYKKTCDPLPLDGGNLKSLILDLISNFREVRIKVEARKEDFVCF</sequence>
<organism evidence="2 3">
    <name type="scientific">Didymodactylos carnosus</name>
    <dbReference type="NCBI Taxonomy" id="1234261"/>
    <lineage>
        <taxon>Eukaryota</taxon>
        <taxon>Metazoa</taxon>
        <taxon>Spiralia</taxon>
        <taxon>Gnathifera</taxon>
        <taxon>Rotifera</taxon>
        <taxon>Eurotatoria</taxon>
        <taxon>Bdelloidea</taxon>
        <taxon>Philodinida</taxon>
        <taxon>Philodinidae</taxon>
        <taxon>Didymodactylos</taxon>
    </lineage>
</organism>
<feature type="non-terminal residue" evidence="2">
    <location>
        <position position="1"/>
    </location>
</feature>
<reference evidence="2" key="1">
    <citation type="submission" date="2021-02" db="EMBL/GenBank/DDBJ databases">
        <authorList>
            <person name="Nowell W R."/>
        </authorList>
    </citation>
    <scope>NUCLEOTIDE SEQUENCE</scope>
</reference>